<name>A0A6U5E078_9STRA</name>
<feature type="transmembrane region" description="Helical" evidence="13">
    <location>
        <begin position="48"/>
        <end position="73"/>
    </location>
</feature>
<evidence type="ECO:0000256" key="12">
    <source>
        <dbReference type="ARBA" id="ARBA00023303"/>
    </source>
</evidence>
<evidence type="ECO:0000313" key="14">
    <source>
        <dbReference type="EMBL" id="CAD8876889.1"/>
    </source>
</evidence>
<evidence type="ECO:0000256" key="7">
    <source>
        <dbReference type="ARBA" id="ARBA00023065"/>
    </source>
</evidence>
<evidence type="ECO:0000313" key="15">
    <source>
        <dbReference type="EMBL" id="CAD8876890.1"/>
    </source>
</evidence>
<evidence type="ECO:0000256" key="11">
    <source>
        <dbReference type="ARBA" id="ARBA00023214"/>
    </source>
</evidence>
<evidence type="ECO:0000256" key="5">
    <source>
        <dbReference type="ARBA" id="ARBA00022692"/>
    </source>
</evidence>
<keyword evidence="4" id="KW-1003">Cell membrane</keyword>
<evidence type="ECO:0008006" key="16">
    <source>
        <dbReference type="Google" id="ProtNLM"/>
    </source>
</evidence>
<keyword evidence="7" id="KW-0406">Ion transport</keyword>
<evidence type="ECO:0000256" key="10">
    <source>
        <dbReference type="ARBA" id="ARBA00023180"/>
    </source>
</evidence>
<keyword evidence="6 13" id="KW-1133">Transmembrane helix</keyword>
<dbReference type="PANTHER" id="PTHR12424:SF19">
    <property type="entry name" value="INTEGRASE ZINC-BINDING DOMAIN-CONTAINING PROTEIN"/>
    <property type="match status" value="1"/>
</dbReference>
<dbReference type="Pfam" id="PF04906">
    <property type="entry name" value="Tweety"/>
    <property type="match status" value="1"/>
</dbReference>
<dbReference type="GO" id="GO:0034707">
    <property type="term" value="C:chloride channel complex"/>
    <property type="evidence" value="ECO:0007669"/>
    <property type="project" value="UniProtKB-KW"/>
</dbReference>
<feature type="transmembrane region" description="Helical" evidence="13">
    <location>
        <begin position="166"/>
        <end position="186"/>
    </location>
</feature>
<keyword evidence="3" id="KW-0813">Transport</keyword>
<evidence type="ECO:0000256" key="6">
    <source>
        <dbReference type="ARBA" id="ARBA00022989"/>
    </source>
</evidence>
<reference evidence="14" key="1">
    <citation type="submission" date="2021-01" db="EMBL/GenBank/DDBJ databases">
        <authorList>
            <person name="Corre E."/>
            <person name="Pelletier E."/>
            <person name="Niang G."/>
            <person name="Scheremetjew M."/>
            <person name="Finn R."/>
            <person name="Kale V."/>
            <person name="Holt S."/>
            <person name="Cochrane G."/>
            <person name="Meng A."/>
            <person name="Brown T."/>
            <person name="Cohen L."/>
        </authorList>
    </citation>
    <scope>NUCLEOTIDE SEQUENCE</scope>
    <source>
        <strain evidence="14">308</strain>
    </source>
</reference>
<keyword evidence="9" id="KW-0869">Chloride channel</keyword>
<gene>
    <name evidence="14" type="ORF">CHYS00102_LOCUS4067</name>
    <name evidence="15" type="ORF">CHYS00102_LOCUS4068</name>
</gene>
<keyword evidence="11" id="KW-0868">Chloride</keyword>
<keyword evidence="10" id="KW-0325">Glycoprotein</keyword>
<evidence type="ECO:0000256" key="13">
    <source>
        <dbReference type="SAM" id="Phobius"/>
    </source>
</evidence>
<evidence type="ECO:0000256" key="3">
    <source>
        <dbReference type="ARBA" id="ARBA00022448"/>
    </source>
</evidence>
<feature type="transmembrane region" description="Helical" evidence="13">
    <location>
        <begin position="508"/>
        <end position="528"/>
    </location>
</feature>
<evidence type="ECO:0000256" key="9">
    <source>
        <dbReference type="ARBA" id="ARBA00023173"/>
    </source>
</evidence>
<dbReference type="EMBL" id="HBFR01005723">
    <property type="protein sequence ID" value="CAD8876890.1"/>
    <property type="molecule type" value="Transcribed_RNA"/>
</dbReference>
<dbReference type="GO" id="GO:0005254">
    <property type="term" value="F:chloride channel activity"/>
    <property type="evidence" value="ECO:0007669"/>
    <property type="project" value="UniProtKB-KW"/>
</dbReference>
<dbReference type="InterPro" id="IPR006990">
    <property type="entry name" value="Tweety"/>
</dbReference>
<proteinExistence type="inferred from homology"/>
<accession>A0A6U5E078</accession>
<evidence type="ECO:0000256" key="4">
    <source>
        <dbReference type="ARBA" id="ARBA00022475"/>
    </source>
</evidence>
<dbReference type="PANTHER" id="PTHR12424">
    <property type="entry name" value="TWEETY-RELATED"/>
    <property type="match status" value="1"/>
</dbReference>
<dbReference type="AlphaFoldDB" id="A0A6U5E078"/>
<protein>
    <recommendedName>
        <fullName evidence="16">Protein tweety homolog</fullName>
    </recommendedName>
</protein>
<sequence length="545" mass="59362">MSDGGGYYAPPFKVGWLATLITNVLPRFGHSNDISLLASSNEDLQKDYTLGVLMFASIILIVCGLWAIVLIVLKCLGYRVGCAAGIPPIKPEEPHLHRNHALYKGIDAIPTRGSSSIVTGMTGFTGTVVTGMTDTPSMVAAYRDQEEWHDELVAVEGRNRRIKMAFLTFATVVVSFGVLLIVFSVVPVNRGMNSVYAGNEDLSSMIEKTTQEIGTFLDFSAQALPKTDQLLLDIVQFCPSSSGNSNIGKSVVALGSSLNAVTPIDDEITNLQFGLGEMRGTMATIDRTIEAFGWWVWVTSALLVLKVILAVVFIVGVSMAWRDRSDRTFTCAQSYVVLPIFSVFVMASVVCASLFSVLAVMDADFCTGTEYVPSPDVTVVNLLNRNEELKNGGLLYSTISYYAQGCAIRSPITFLDNFHGEVTDAIYSTQNFIDVVESSITSNIEQTCQKSEDAITQMVNAAKDAKGSLESLDWSINTIFSMMDCENVHPTYSQVVHEDICTAGMNGLGLGMLLFTFAALSGMAMISLRKAWYKVEEFPDNLAFK</sequence>
<evidence type="ECO:0000256" key="2">
    <source>
        <dbReference type="ARBA" id="ARBA00009849"/>
    </source>
</evidence>
<feature type="transmembrane region" description="Helical" evidence="13">
    <location>
        <begin position="336"/>
        <end position="361"/>
    </location>
</feature>
<evidence type="ECO:0000256" key="1">
    <source>
        <dbReference type="ARBA" id="ARBA00004651"/>
    </source>
</evidence>
<comment type="subcellular location">
    <subcellularLocation>
        <location evidence="1">Cell membrane</location>
        <topology evidence="1">Multi-pass membrane protein</topology>
    </subcellularLocation>
</comment>
<dbReference type="GO" id="GO:0005886">
    <property type="term" value="C:plasma membrane"/>
    <property type="evidence" value="ECO:0007669"/>
    <property type="project" value="UniProtKB-SubCell"/>
</dbReference>
<evidence type="ECO:0000256" key="8">
    <source>
        <dbReference type="ARBA" id="ARBA00023136"/>
    </source>
</evidence>
<feature type="transmembrane region" description="Helical" evidence="13">
    <location>
        <begin position="294"/>
        <end position="315"/>
    </location>
</feature>
<keyword evidence="8 13" id="KW-0472">Membrane</keyword>
<comment type="similarity">
    <text evidence="2">Belongs to the tweety family.</text>
</comment>
<dbReference type="EMBL" id="HBFR01005722">
    <property type="protein sequence ID" value="CAD8876889.1"/>
    <property type="molecule type" value="Transcribed_RNA"/>
</dbReference>
<keyword evidence="12" id="KW-0407">Ion channel</keyword>
<keyword evidence="5 13" id="KW-0812">Transmembrane</keyword>
<organism evidence="14">
    <name type="scientific">Corethron hystrix</name>
    <dbReference type="NCBI Taxonomy" id="216773"/>
    <lineage>
        <taxon>Eukaryota</taxon>
        <taxon>Sar</taxon>
        <taxon>Stramenopiles</taxon>
        <taxon>Ochrophyta</taxon>
        <taxon>Bacillariophyta</taxon>
        <taxon>Coscinodiscophyceae</taxon>
        <taxon>Corethrophycidae</taxon>
        <taxon>Corethrales</taxon>
        <taxon>Corethraceae</taxon>
        <taxon>Corethron</taxon>
    </lineage>
</organism>